<dbReference type="EMBL" id="FOUO01000002">
    <property type="protein sequence ID" value="SFM28978.1"/>
    <property type="molecule type" value="Genomic_DNA"/>
</dbReference>
<keyword evidence="1" id="KW-1133">Transmembrane helix</keyword>
<feature type="transmembrane region" description="Helical" evidence="1">
    <location>
        <begin position="38"/>
        <end position="57"/>
    </location>
</feature>
<dbReference type="Proteomes" id="UP000199556">
    <property type="component" value="Unassembled WGS sequence"/>
</dbReference>
<evidence type="ECO:0000313" key="3">
    <source>
        <dbReference type="Proteomes" id="UP000199556"/>
    </source>
</evidence>
<dbReference type="STRING" id="195064.SAMN05421721_10258"/>
<keyword evidence="3" id="KW-1185">Reference proteome</keyword>
<gene>
    <name evidence="2" type="ORF">SAMN05421721_10258</name>
</gene>
<feature type="transmembrane region" description="Helical" evidence="1">
    <location>
        <begin position="63"/>
        <end position="82"/>
    </location>
</feature>
<proteinExistence type="predicted"/>
<accession>A0A1I4PML2</accession>
<protein>
    <submittedName>
        <fullName evidence="2">Uncharacterized protein</fullName>
    </submittedName>
</protein>
<reference evidence="2 3" key="1">
    <citation type="submission" date="2016-10" db="EMBL/GenBank/DDBJ databases">
        <authorList>
            <person name="de Groot N.N."/>
        </authorList>
    </citation>
    <scope>NUCLEOTIDE SEQUENCE [LARGE SCALE GENOMIC DNA]</scope>
    <source>
        <strain evidence="2 3">DSM 4180</strain>
    </source>
</reference>
<feature type="transmembrane region" description="Helical" evidence="1">
    <location>
        <begin position="6"/>
        <end position="26"/>
    </location>
</feature>
<sequence length="87" mass="9520">MTAFFTSGQVVDLILVLMALEGGWLMGYHQRTGRGLPVPAVLALLLPGAALLLALRVALTGGAWVWITFWLIVSLAIHLLDLRNRLR</sequence>
<keyword evidence="1" id="KW-0812">Transmembrane</keyword>
<evidence type="ECO:0000256" key="1">
    <source>
        <dbReference type="SAM" id="Phobius"/>
    </source>
</evidence>
<dbReference type="OrthoDB" id="8005151at2"/>
<organism evidence="2 3">
    <name type="scientific">Ectothiorhodospira mobilis</name>
    <dbReference type="NCBI Taxonomy" id="195064"/>
    <lineage>
        <taxon>Bacteria</taxon>
        <taxon>Pseudomonadati</taxon>
        <taxon>Pseudomonadota</taxon>
        <taxon>Gammaproteobacteria</taxon>
        <taxon>Chromatiales</taxon>
        <taxon>Ectothiorhodospiraceae</taxon>
        <taxon>Ectothiorhodospira</taxon>
    </lineage>
</organism>
<name>A0A1I4PML2_ECTMO</name>
<evidence type="ECO:0000313" key="2">
    <source>
        <dbReference type="EMBL" id="SFM28978.1"/>
    </source>
</evidence>
<keyword evidence="1" id="KW-0472">Membrane</keyword>
<dbReference type="AlphaFoldDB" id="A0A1I4PML2"/>